<dbReference type="AlphaFoldDB" id="A0A0C3D1Y7"/>
<dbReference type="Proteomes" id="UP000053989">
    <property type="component" value="Unassembled WGS sequence"/>
</dbReference>
<protein>
    <submittedName>
        <fullName evidence="1">Uncharacterized protein</fullName>
    </submittedName>
</protein>
<dbReference type="STRING" id="1036808.A0A0C3D1Y7"/>
<dbReference type="OrthoDB" id="301415at2759"/>
<reference evidence="1 2" key="1">
    <citation type="submission" date="2014-04" db="EMBL/GenBank/DDBJ databases">
        <authorList>
            <consortium name="DOE Joint Genome Institute"/>
            <person name="Kuo A."/>
            <person name="Kohler A."/>
            <person name="Nagy L.G."/>
            <person name="Floudas D."/>
            <person name="Copeland A."/>
            <person name="Barry K.W."/>
            <person name="Cichocki N."/>
            <person name="Veneault-Fourrey C."/>
            <person name="LaButti K."/>
            <person name="Lindquist E.A."/>
            <person name="Lipzen A."/>
            <person name="Lundell T."/>
            <person name="Morin E."/>
            <person name="Murat C."/>
            <person name="Sun H."/>
            <person name="Tunlid A."/>
            <person name="Henrissat B."/>
            <person name="Grigoriev I.V."/>
            <person name="Hibbett D.S."/>
            <person name="Martin F."/>
            <person name="Nordberg H.P."/>
            <person name="Cantor M.N."/>
            <person name="Hua S.X."/>
        </authorList>
    </citation>
    <scope>NUCLEOTIDE SEQUENCE [LARGE SCALE GENOMIC DNA]</scope>
    <source>
        <strain evidence="1 2">Foug A</strain>
    </source>
</reference>
<evidence type="ECO:0000313" key="1">
    <source>
        <dbReference type="EMBL" id="KIM50424.1"/>
    </source>
</evidence>
<dbReference type="InParanoid" id="A0A0C3D1Y7"/>
<organism evidence="1 2">
    <name type="scientific">Scleroderma citrinum Foug A</name>
    <dbReference type="NCBI Taxonomy" id="1036808"/>
    <lineage>
        <taxon>Eukaryota</taxon>
        <taxon>Fungi</taxon>
        <taxon>Dikarya</taxon>
        <taxon>Basidiomycota</taxon>
        <taxon>Agaricomycotina</taxon>
        <taxon>Agaricomycetes</taxon>
        <taxon>Agaricomycetidae</taxon>
        <taxon>Boletales</taxon>
        <taxon>Sclerodermatineae</taxon>
        <taxon>Sclerodermataceae</taxon>
        <taxon>Scleroderma</taxon>
    </lineage>
</organism>
<reference evidence="2" key="2">
    <citation type="submission" date="2015-01" db="EMBL/GenBank/DDBJ databases">
        <title>Evolutionary Origins and Diversification of the Mycorrhizal Mutualists.</title>
        <authorList>
            <consortium name="DOE Joint Genome Institute"/>
            <consortium name="Mycorrhizal Genomics Consortium"/>
            <person name="Kohler A."/>
            <person name="Kuo A."/>
            <person name="Nagy L.G."/>
            <person name="Floudas D."/>
            <person name="Copeland A."/>
            <person name="Barry K.W."/>
            <person name="Cichocki N."/>
            <person name="Veneault-Fourrey C."/>
            <person name="LaButti K."/>
            <person name="Lindquist E.A."/>
            <person name="Lipzen A."/>
            <person name="Lundell T."/>
            <person name="Morin E."/>
            <person name="Murat C."/>
            <person name="Riley R."/>
            <person name="Ohm R."/>
            <person name="Sun H."/>
            <person name="Tunlid A."/>
            <person name="Henrissat B."/>
            <person name="Grigoriev I.V."/>
            <person name="Hibbett D.S."/>
            <person name="Martin F."/>
        </authorList>
    </citation>
    <scope>NUCLEOTIDE SEQUENCE [LARGE SCALE GENOMIC DNA]</scope>
    <source>
        <strain evidence="2">Foug A</strain>
    </source>
</reference>
<name>A0A0C3D1Y7_9AGAM</name>
<dbReference type="HOGENOM" id="CLU_073913_2_0_1"/>
<proteinExistence type="predicted"/>
<sequence length="198" mass="21735">MAFDIKTAELFSRNIRLDRSVNAIVGVGTFKTAQSTQLTLSPLARSGIGSVPNHDIVLKRPYINDTPDGPACPPFARFTLKDESNILYCEANVLYWAKALLKMTYEFINHTIDAAKERPPFDVPCLCFVDAGLLLAYSNAPSTAEEGSLPSVKTSTVVTMMYLTKELIPTPPDSNTFVKYIHNGDAAPCDFLEPVMTP</sequence>
<dbReference type="EMBL" id="KN822442">
    <property type="protein sequence ID" value="KIM50424.1"/>
    <property type="molecule type" value="Genomic_DNA"/>
</dbReference>
<evidence type="ECO:0000313" key="2">
    <source>
        <dbReference type="Proteomes" id="UP000053989"/>
    </source>
</evidence>
<keyword evidence="2" id="KW-1185">Reference proteome</keyword>
<gene>
    <name evidence="1" type="ORF">SCLCIDRAFT_145520</name>
</gene>
<accession>A0A0C3D1Y7</accession>